<dbReference type="InParanoid" id="A0A286U6R2"/>
<dbReference type="Proteomes" id="UP000217199">
    <property type="component" value="Unassembled WGS sequence"/>
</dbReference>
<keyword evidence="2" id="KW-1185">Reference proteome</keyword>
<name>A0A286U6R2_9AGAM</name>
<dbReference type="EMBL" id="NBII01000010">
    <property type="protein sequence ID" value="PAV15266.1"/>
    <property type="molecule type" value="Genomic_DNA"/>
</dbReference>
<evidence type="ECO:0000313" key="1">
    <source>
        <dbReference type="EMBL" id="PAV15266.1"/>
    </source>
</evidence>
<proteinExistence type="predicted"/>
<reference evidence="1 2" key="1">
    <citation type="journal article" date="2017" name="Mol. Ecol.">
        <title>Comparative and population genomic landscape of Phellinus noxius: A hypervariable fungus causing root rot in trees.</title>
        <authorList>
            <person name="Chung C.L."/>
            <person name="Lee T.J."/>
            <person name="Akiba M."/>
            <person name="Lee H.H."/>
            <person name="Kuo T.H."/>
            <person name="Liu D."/>
            <person name="Ke H.M."/>
            <person name="Yokoi T."/>
            <person name="Roa M.B."/>
            <person name="Lu M.J."/>
            <person name="Chang Y.Y."/>
            <person name="Ann P.J."/>
            <person name="Tsai J.N."/>
            <person name="Chen C.Y."/>
            <person name="Tzean S.S."/>
            <person name="Ota Y."/>
            <person name="Hattori T."/>
            <person name="Sahashi N."/>
            <person name="Liou R.F."/>
            <person name="Kikuchi T."/>
            <person name="Tsai I.J."/>
        </authorList>
    </citation>
    <scope>NUCLEOTIDE SEQUENCE [LARGE SCALE GENOMIC DNA]</scope>
    <source>
        <strain evidence="1 2">FFPRI411160</strain>
    </source>
</reference>
<gene>
    <name evidence="1" type="ORF">PNOK_0902700</name>
</gene>
<sequence length="111" mass="12538">MYSIIHPLKQTSHLVSLPSPHPPASAYPLNFTNFSVFTFEMALKRINKELIDLGRDYNGSGRFSLCGRFHLQPRSTTLISMQMVPFVLISFVTNGLPLLQSPKSCYQFAQC</sequence>
<dbReference type="AlphaFoldDB" id="A0A286U6R2"/>
<organism evidence="1 2">
    <name type="scientific">Pyrrhoderma noxium</name>
    <dbReference type="NCBI Taxonomy" id="2282107"/>
    <lineage>
        <taxon>Eukaryota</taxon>
        <taxon>Fungi</taxon>
        <taxon>Dikarya</taxon>
        <taxon>Basidiomycota</taxon>
        <taxon>Agaricomycotina</taxon>
        <taxon>Agaricomycetes</taxon>
        <taxon>Hymenochaetales</taxon>
        <taxon>Hymenochaetaceae</taxon>
        <taxon>Pyrrhoderma</taxon>
    </lineage>
</organism>
<protein>
    <submittedName>
        <fullName evidence="1">Uncharacterized protein</fullName>
    </submittedName>
</protein>
<evidence type="ECO:0000313" key="2">
    <source>
        <dbReference type="Proteomes" id="UP000217199"/>
    </source>
</evidence>
<comment type="caution">
    <text evidence="1">The sequence shown here is derived from an EMBL/GenBank/DDBJ whole genome shotgun (WGS) entry which is preliminary data.</text>
</comment>
<accession>A0A286U6R2</accession>